<dbReference type="RefSeq" id="WP_273000347.1">
    <property type="nucleotide sequence ID" value="NZ_PEBV01000022.1"/>
</dbReference>
<protein>
    <submittedName>
        <fullName evidence="1">CRISPR-associated protein, Cse2 family</fullName>
    </submittedName>
</protein>
<evidence type="ECO:0000313" key="1">
    <source>
        <dbReference type="EMBL" id="PTQ52813.1"/>
    </source>
</evidence>
<comment type="caution">
    <text evidence="1">The sequence shown here is derived from an EMBL/GenBank/DDBJ whole genome shotgun (WGS) entry which is preliminary data.</text>
</comment>
<accession>A0A2T5G9F2</accession>
<dbReference type="EMBL" id="PEBV01000022">
    <property type="protein sequence ID" value="PTQ52813.1"/>
    <property type="molecule type" value="Genomic_DNA"/>
</dbReference>
<dbReference type="InterPro" id="IPR038287">
    <property type="entry name" value="Cse2_sf"/>
</dbReference>
<sequence>MSSALQRKIEWLVQRIGDDAFPTGDRAALRRMTPTQPPPLAFYHLAIQILPEDWDADLERRKDWQTLVAGMALMYPRIHDPGHKLGTALGKAQYSDLRLERLLAARGDGRRLLFLRAVRFLAAKGQAFDWTEAARFLLTRDAERREDIHRQVAKDYYRAVNESQREKATNL</sequence>
<organism evidence="1 2">
    <name type="scientific">Hydrogenibacillus schlegelii</name>
    <name type="common">Bacillus schlegelii</name>
    <dbReference type="NCBI Taxonomy" id="1484"/>
    <lineage>
        <taxon>Bacteria</taxon>
        <taxon>Bacillati</taxon>
        <taxon>Bacillota</taxon>
        <taxon>Bacilli</taxon>
        <taxon>Bacillales</taxon>
        <taxon>Bacillales Family X. Incertae Sedis</taxon>
        <taxon>Hydrogenibacillus</taxon>
    </lineage>
</organism>
<reference evidence="1 2" key="1">
    <citation type="submission" date="2017-08" db="EMBL/GenBank/DDBJ databases">
        <title>Burning lignite coal seam in the remote Altai Mountains harbors a hydrogen-driven thermophilic microbial community.</title>
        <authorList>
            <person name="Kadnikov V.V."/>
            <person name="Mardanov A.V."/>
            <person name="Ivasenko D."/>
            <person name="Beletsky A.V."/>
            <person name="Karnachuk O.V."/>
            <person name="Ravin N.V."/>
        </authorList>
    </citation>
    <scope>NUCLEOTIDE SEQUENCE [LARGE SCALE GENOMIC DNA]</scope>
    <source>
        <strain evidence="1">AL33</strain>
    </source>
</reference>
<name>A0A2T5G9F2_HYDSH</name>
<dbReference type="Pfam" id="PF09485">
    <property type="entry name" value="CRISPR_Cse2"/>
    <property type="match status" value="1"/>
</dbReference>
<dbReference type="NCBIfam" id="TIGR02548">
    <property type="entry name" value="casB_cse2"/>
    <property type="match status" value="1"/>
</dbReference>
<proteinExistence type="predicted"/>
<gene>
    <name evidence="1" type="ORF">HSCHL_2699</name>
</gene>
<dbReference type="Gene3D" id="1.10.520.40">
    <property type="entry name" value="CRISPR-associated protein Cse2"/>
    <property type="match status" value="1"/>
</dbReference>
<dbReference type="Proteomes" id="UP000244180">
    <property type="component" value="Unassembled WGS sequence"/>
</dbReference>
<evidence type="ECO:0000313" key="2">
    <source>
        <dbReference type="Proteomes" id="UP000244180"/>
    </source>
</evidence>
<dbReference type="InterPro" id="IPR013382">
    <property type="entry name" value="CRISPR-assoc_prot_Cse2"/>
</dbReference>
<dbReference type="AlphaFoldDB" id="A0A2T5G9F2"/>